<organism evidence="1 2">
    <name type="scientific">Streptomyces machairae</name>
    <dbReference type="NCBI Taxonomy" id="3134109"/>
    <lineage>
        <taxon>Bacteria</taxon>
        <taxon>Bacillati</taxon>
        <taxon>Actinomycetota</taxon>
        <taxon>Actinomycetes</taxon>
        <taxon>Kitasatosporales</taxon>
        <taxon>Streptomycetaceae</taxon>
        <taxon>Streptomyces</taxon>
    </lineage>
</organism>
<name>A0ABU8UNI6_9ACTN</name>
<evidence type="ECO:0000313" key="2">
    <source>
        <dbReference type="Proteomes" id="UP001376459"/>
    </source>
</evidence>
<protein>
    <submittedName>
        <fullName evidence="1">Uncharacterized protein</fullName>
    </submittedName>
</protein>
<gene>
    <name evidence="1" type="ORF">WKI71_21895</name>
</gene>
<reference evidence="1 2" key="1">
    <citation type="submission" date="2024-03" db="EMBL/GenBank/DDBJ databases">
        <title>Novel Streptomyces species of biotechnological and ecological value are a feature of Machair soil.</title>
        <authorList>
            <person name="Prole J.R."/>
            <person name="Goodfellow M."/>
            <person name="Allenby N."/>
            <person name="Ward A.C."/>
        </authorList>
    </citation>
    <scope>NUCLEOTIDE SEQUENCE [LARGE SCALE GENOMIC DNA]</scope>
    <source>
        <strain evidence="1 2">MS1.AVA.1</strain>
    </source>
</reference>
<comment type="caution">
    <text evidence="1">The sequence shown here is derived from an EMBL/GenBank/DDBJ whole genome shotgun (WGS) entry which is preliminary data.</text>
</comment>
<proteinExistence type="predicted"/>
<accession>A0ABU8UNI6</accession>
<keyword evidence="2" id="KW-1185">Reference proteome</keyword>
<dbReference type="Proteomes" id="UP001376459">
    <property type="component" value="Unassembled WGS sequence"/>
</dbReference>
<evidence type="ECO:0000313" key="1">
    <source>
        <dbReference type="EMBL" id="MEJ8670103.1"/>
    </source>
</evidence>
<dbReference type="EMBL" id="JBBKAK010000001">
    <property type="protein sequence ID" value="MEJ8670103.1"/>
    <property type="molecule type" value="Genomic_DNA"/>
</dbReference>
<sequence>MRDRMDLGELLRQQQVDPGALEQAPATLNRDEQRLRILRMPPWPCSVCGEPSATARPYDSLEHGPRWVDLCWDHALLTRPPALKMPTTLEGIFADMRKVATELGLTMRIMTADEFEGRARRARKRHEES</sequence>